<dbReference type="EMBL" id="GBRH01171272">
    <property type="protein sequence ID" value="JAE26624.1"/>
    <property type="molecule type" value="Transcribed_RNA"/>
</dbReference>
<name>A0A0A9GSV7_ARUDO</name>
<protein>
    <submittedName>
        <fullName evidence="1">Uncharacterized protein</fullName>
    </submittedName>
</protein>
<evidence type="ECO:0000313" key="1">
    <source>
        <dbReference type="EMBL" id="JAE26624.1"/>
    </source>
</evidence>
<proteinExistence type="predicted"/>
<dbReference type="AlphaFoldDB" id="A0A0A9GSV7"/>
<sequence>MICVTQILTLTTEISTSVDLERKLDTMLIYIPTFISSNHKLLSNLKLSSIHNPWRESTIRKPREQIIGIGVDRSADRRGQIGARTWISMVLLASSWLPERGNRDWRHGAPAYTACPSTG</sequence>
<organism evidence="1">
    <name type="scientific">Arundo donax</name>
    <name type="common">Giant reed</name>
    <name type="synonym">Donax arundinaceus</name>
    <dbReference type="NCBI Taxonomy" id="35708"/>
    <lineage>
        <taxon>Eukaryota</taxon>
        <taxon>Viridiplantae</taxon>
        <taxon>Streptophyta</taxon>
        <taxon>Embryophyta</taxon>
        <taxon>Tracheophyta</taxon>
        <taxon>Spermatophyta</taxon>
        <taxon>Magnoliopsida</taxon>
        <taxon>Liliopsida</taxon>
        <taxon>Poales</taxon>
        <taxon>Poaceae</taxon>
        <taxon>PACMAD clade</taxon>
        <taxon>Arundinoideae</taxon>
        <taxon>Arundineae</taxon>
        <taxon>Arundo</taxon>
    </lineage>
</organism>
<reference evidence="1" key="1">
    <citation type="submission" date="2014-09" db="EMBL/GenBank/DDBJ databases">
        <authorList>
            <person name="Magalhaes I.L.F."/>
            <person name="Oliveira U."/>
            <person name="Santos F.R."/>
            <person name="Vidigal T.H.D.A."/>
            <person name="Brescovit A.D."/>
            <person name="Santos A.J."/>
        </authorList>
    </citation>
    <scope>NUCLEOTIDE SEQUENCE</scope>
    <source>
        <tissue evidence="1">Shoot tissue taken approximately 20 cm above the soil surface</tissue>
    </source>
</reference>
<accession>A0A0A9GSV7</accession>
<reference evidence="1" key="2">
    <citation type="journal article" date="2015" name="Data Brief">
        <title>Shoot transcriptome of the giant reed, Arundo donax.</title>
        <authorList>
            <person name="Barrero R.A."/>
            <person name="Guerrero F.D."/>
            <person name="Moolhuijzen P."/>
            <person name="Goolsby J.A."/>
            <person name="Tidwell J."/>
            <person name="Bellgard S.E."/>
            <person name="Bellgard M.I."/>
        </authorList>
    </citation>
    <scope>NUCLEOTIDE SEQUENCE</scope>
    <source>
        <tissue evidence="1">Shoot tissue taken approximately 20 cm above the soil surface</tissue>
    </source>
</reference>